<dbReference type="SMART" id="SM00220">
    <property type="entry name" value="S_TKc"/>
    <property type="match status" value="1"/>
</dbReference>
<evidence type="ECO:0000256" key="6">
    <source>
        <dbReference type="SAM" id="MobiDB-lite"/>
    </source>
</evidence>
<dbReference type="Gene3D" id="1.10.510.10">
    <property type="entry name" value="Transferase(Phosphotransferase) domain 1"/>
    <property type="match status" value="1"/>
</dbReference>
<keyword evidence="4 5" id="KW-0067">ATP-binding</keyword>
<feature type="transmembrane region" description="Helical" evidence="7">
    <location>
        <begin position="412"/>
        <end position="431"/>
    </location>
</feature>
<feature type="binding site" evidence="5">
    <location>
        <position position="46"/>
    </location>
    <ligand>
        <name>ATP</name>
        <dbReference type="ChEBI" id="CHEBI:30616"/>
    </ligand>
</feature>
<feature type="region of interest" description="Disordered" evidence="6">
    <location>
        <begin position="302"/>
        <end position="375"/>
    </location>
</feature>
<feature type="domain" description="Protein kinase" evidence="8">
    <location>
        <begin position="18"/>
        <end position="270"/>
    </location>
</feature>
<dbReference type="InterPro" id="IPR008271">
    <property type="entry name" value="Ser/Thr_kinase_AS"/>
</dbReference>
<comment type="caution">
    <text evidence="9">The sequence shown here is derived from an EMBL/GenBank/DDBJ whole genome shotgun (WGS) entry which is preliminary data.</text>
</comment>
<dbReference type="AlphaFoldDB" id="A0A9D2EBG2"/>
<dbReference type="PROSITE" id="PS00107">
    <property type="entry name" value="PROTEIN_KINASE_ATP"/>
    <property type="match status" value="1"/>
</dbReference>
<protein>
    <submittedName>
        <fullName evidence="9">Serine/threonine protein kinase</fullName>
    </submittedName>
</protein>
<feature type="transmembrane region" description="Helical" evidence="7">
    <location>
        <begin position="487"/>
        <end position="505"/>
    </location>
</feature>
<feature type="transmembrane region" description="Helical" evidence="7">
    <location>
        <begin position="526"/>
        <end position="549"/>
    </location>
</feature>
<evidence type="ECO:0000259" key="8">
    <source>
        <dbReference type="PROSITE" id="PS50011"/>
    </source>
</evidence>
<keyword evidence="7" id="KW-0812">Transmembrane</keyword>
<reference evidence="9" key="2">
    <citation type="submission" date="2021-04" db="EMBL/GenBank/DDBJ databases">
        <authorList>
            <person name="Gilroy R."/>
        </authorList>
    </citation>
    <scope>NUCLEOTIDE SEQUENCE</scope>
    <source>
        <strain evidence="9">ChiGjej4B4-7305</strain>
    </source>
</reference>
<dbReference type="InterPro" id="IPR011009">
    <property type="entry name" value="Kinase-like_dom_sf"/>
</dbReference>
<dbReference type="GO" id="GO:0005524">
    <property type="term" value="F:ATP binding"/>
    <property type="evidence" value="ECO:0007669"/>
    <property type="project" value="UniProtKB-UniRule"/>
</dbReference>
<dbReference type="CDD" id="cd14014">
    <property type="entry name" value="STKc_PknB_like"/>
    <property type="match status" value="1"/>
</dbReference>
<dbReference type="SUPFAM" id="SSF56112">
    <property type="entry name" value="Protein kinase-like (PK-like)"/>
    <property type="match status" value="1"/>
</dbReference>
<dbReference type="PANTHER" id="PTHR43289:SF34">
    <property type="entry name" value="SERINE_THREONINE-PROTEIN KINASE YBDM-RELATED"/>
    <property type="match status" value="1"/>
</dbReference>
<accession>A0A9D2EBG2</accession>
<feature type="transmembrane region" description="Helical" evidence="7">
    <location>
        <begin position="452"/>
        <end position="481"/>
    </location>
</feature>
<dbReference type="PROSITE" id="PS00108">
    <property type="entry name" value="PROTEIN_KINASE_ST"/>
    <property type="match status" value="1"/>
</dbReference>
<evidence type="ECO:0000256" key="7">
    <source>
        <dbReference type="SAM" id="Phobius"/>
    </source>
</evidence>
<sequence>MAGESGDQQSPTREVGGYRLLHALGTGGMGTVYEAIDAEGRHVALKLLHPAFSADEAARERLRREVATLHRVKGVSVARVLDAEAESDEAFIVTELIDGQSLEESIHEHGQMDAEELAALAAGLAGALESIHRAGVLHRDLKPGNVMLTDDGPVVIDFGISQLADDPRITQTGLVTGTPGYVDPQVMHGANPTIAGDWWGWAAVLVFAATGRQPFGRGPGVLMRVESGRVDTEGLSPRVAQVLRRALHPDPERRMTSEVVCTALADHAAGREVTTLLADDEEPATAATTAGAAEDALADAPAMLPPTYAPGVGPSASAPAEETSGPRTAYLPTSMQPGGAAPPESPPAPVSAPQHPVWGHPEGQWAGTPGGQWPEGQLPAWFRPPPARGWISLAWLLAVVSLGLVYPSWVLLTLVVLVALLGGIGSAAHALRERRISRGPGRWDRTRVAASFPGHLLLGILLTLPGLIVGFAGGAIVWILAVDTVPVAAVLPITVAVVTLLLWWTPSTGRAREGERVVLQHIAPPGLGGVLWGLIAVAVALGGLMIAFLGGAAPQWSPFPAPPTSFF</sequence>
<dbReference type="GO" id="GO:0004674">
    <property type="term" value="F:protein serine/threonine kinase activity"/>
    <property type="evidence" value="ECO:0007669"/>
    <property type="project" value="UniProtKB-KW"/>
</dbReference>
<dbReference type="Gene3D" id="3.30.200.20">
    <property type="entry name" value="Phosphorylase Kinase, domain 1"/>
    <property type="match status" value="1"/>
</dbReference>
<evidence type="ECO:0000256" key="2">
    <source>
        <dbReference type="ARBA" id="ARBA00022741"/>
    </source>
</evidence>
<proteinExistence type="predicted"/>
<dbReference type="Proteomes" id="UP000824037">
    <property type="component" value="Unassembled WGS sequence"/>
</dbReference>
<evidence type="ECO:0000313" key="10">
    <source>
        <dbReference type="Proteomes" id="UP000824037"/>
    </source>
</evidence>
<dbReference type="InterPro" id="IPR017441">
    <property type="entry name" value="Protein_kinase_ATP_BS"/>
</dbReference>
<keyword evidence="9" id="KW-0723">Serine/threonine-protein kinase</keyword>
<name>A0A9D2EBG2_9MICO</name>
<keyword evidence="7" id="KW-1133">Transmembrane helix</keyword>
<gene>
    <name evidence="9" type="ORF">H9815_01020</name>
</gene>
<evidence type="ECO:0000256" key="3">
    <source>
        <dbReference type="ARBA" id="ARBA00022777"/>
    </source>
</evidence>
<evidence type="ECO:0000256" key="4">
    <source>
        <dbReference type="ARBA" id="ARBA00022840"/>
    </source>
</evidence>
<dbReference type="InterPro" id="IPR000719">
    <property type="entry name" value="Prot_kinase_dom"/>
</dbReference>
<keyword evidence="1" id="KW-0808">Transferase</keyword>
<dbReference type="Pfam" id="PF00069">
    <property type="entry name" value="Pkinase"/>
    <property type="match status" value="1"/>
</dbReference>
<dbReference type="EMBL" id="DXBY01000021">
    <property type="protein sequence ID" value="HIZ34330.1"/>
    <property type="molecule type" value="Genomic_DNA"/>
</dbReference>
<keyword evidence="2 5" id="KW-0547">Nucleotide-binding</keyword>
<organism evidence="9 10">
    <name type="scientific">Candidatus Ruania gallistercoris</name>
    <dbReference type="NCBI Taxonomy" id="2838746"/>
    <lineage>
        <taxon>Bacteria</taxon>
        <taxon>Bacillati</taxon>
        <taxon>Actinomycetota</taxon>
        <taxon>Actinomycetes</taxon>
        <taxon>Micrococcales</taxon>
        <taxon>Ruaniaceae</taxon>
        <taxon>Ruania</taxon>
    </lineage>
</organism>
<reference evidence="9" key="1">
    <citation type="journal article" date="2021" name="PeerJ">
        <title>Extensive microbial diversity within the chicken gut microbiome revealed by metagenomics and culture.</title>
        <authorList>
            <person name="Gilroy R."/>
            <person name="Ravi A."/>
            <person name="Getino M."/>
            <person name="Pursley I."/>
            <person name="Horton D.L."/>
            <person name="Alikhan N.F."/>
            <person name="Baker D."/>
            <person name="Gharbi K."/>
            <person name="Hall N."/>
            <person name="Watson M."/>
            <person name="Adriaenssens E.M."/>
            <person name="Foster-Nyarko E."/>
            <person name="Jarju S."/>
            <person name="Secka A."/>
            <person name="Antonio M."/>
            <person name="Oren A."/>
            <person name="Chaudhuri R.R."/>
            <person name="La Ragione R."/>
            <person name="Hildebrand F."/>
            <person name="Pallen M.J."/>
        </authorList>
    </citation>
    <scope>NUCLEOTIDE SEQUENCE</scope>
    <source>
        <strain evidence="9">ChiGjej4B4-7305</strain>
    </source>
</reference>
<dbReference type="PANTHER" id="PTHR43289">
    <property type="entry name" value="MITOGEN-ACTIVATED PROTEIN KINASE KINASE KINASE 20-RELATED"/>
    <property type="match status" value="1"/>
</dbReference>
<keyword evidence="3 9" id="KW-0418">Kinase</keyword>
<evidence type="ECO:0000256" key="5">
    <source>
        <dbReference type="PROSITE-ProRule" id="PRU10141"/>
    </source>
</evidence>
<keyword evidence="7" id="KW-0472">Membrane</keyword>
<evidence type="ECO:0000313" key="9">
    <source>
        <dbReference type="EMBL" id="HIZ34330.1"/>
    </source>
</evidence>
<evidence type="ECO:0000256" key="1">
    <source>
        <dbReference type="ARBA" id="ARBA00022679"/>
    </source>
</evidence>
<dbReference type="PROSITE" id="PS50011">
    <property type="entry name" value="PROTEIN_KINASE_DOM"/>
    <property type="match status" value="1"/>
</dbReference>
<feature type="compositionally biased region" description="Low complexity" evidence="6">
    <location>
        <begin position="309"/>
        <end position="320"/>
    </location>
</feature>